<dbReference type="Proteomes" id="UP000076761">
    <property type="component" value="Unassembled WGS sequence"/>
</dbReference>
<sequence length="123" mass="14169">MSEDNINAITSHYDDSRVQAATRIQRAWKASNKAKGRYMNSDVRWEDVAVLAKSDFDRTAAEQGKNDPKSRWNRAVFSIGRLEDQNEMLSKNGLHDDAALHKILETQHWLELIDGKHRYGSNR</sequence>
<dbReference type="EMBL" id="KV425551">
    <property type="protein sequence ID" value="KZT30646.1"/>
    <property type="molecule type" value="Genomic_DNA"/>
</dbReference>
<dbReference type="InParanoid" id="A0A165W406"/>
<dbReference type="OrthoDB" id="7344096at2759"/>
<accession>A0A165W406</accession>
<keyword evidence="2" id="KW-1185">Reference proteome</keyword>
<dbReference type="STRING" id="1314782.A0A165W406"/>
<organism evidence="1 2">
    <name type="scientific">Neolentinus lepideus HHB14362 ss-1</name>
    <dbReference type="NCBI Taxonomy" id="1314782"/>
    <lineage>
        <taxon>Eukaryota</taxon>
        <taxon>Fungi</taxon>
        <taxon>Dikarya</taxon>
        <taxon>Basidiomycota</taxon>
        <taxon>Agaricomycotina</taxon>
        <taxon>Agaricomycetes</taxon>
        <taxon>Gloeophyllales</taxon>
        <taxon>Gloeophyllaceae</taxon>
        <taxon>Neolentinus</taxon>
    </lineage>
</organism>
<name>A0A165W406_9AGAM</name>
<evidence type="ECO:0000313" key="2">
    <source>
        <dbReference type="Proteomes" id="UP000076761"/>
    </source>
</evidence>
<evidence type="ECO:0000313" key="1">
    <source>
        <dbReference type="EMBL" id="KZT30646.1"/>
    </source>
</evidence>
<dbReference type="AlphaFoldDB" id="A0A165W406"/>
<gene>
    <name evidence="1" type="ORF">NEOLEDRAFT_1053252</name>
</gene>
<reference evidence="1 2" key="1">
    <citation type="journal article" date="2016" name="Mol. Biol. Evol.">
        <title>Comparative Genomics of Early-Diverging Mushroom-Forming Fungi Provides Insights into the Origins of Lignocellulose Decay Capabilities.</title>
        <authorList>
            <person name="Nagy L.G."/>
            <person name="Riley R."/>
            <person name="Tritt A."/>
            <person name="Adam C."/>
            <person name="Daum C."/>
            <person name="Floudas D."/>
            <person name="Sun H."/>
            <person name="Yadav J.S."/>
            <person name="Pangilinan J."/>
            <person name="Larsson K.H."/>
            <person name="Matsuura K."/>
            <person name="Barry K."/>
            <person name="Labutti K."/>
            <person name="Kuo R."/>
            <person name="Ohm R.A."/>
            <person name="Bhattacharya S.S."/>
            <person name="Shirouzu T."/>
            <person name="Yoshinaga Y."/>
            <person name="Martin F.M."/>
            <person name="Grigoriev I.V."/>
            <person name="Hibbett D.S."/>
        </authorList>
    </citation>
    <scope>NUCLEOTIDE SEQUENCE [LARGE SCALE GENOMIC DNA]</scope>
    <source>
        <strain evidence="1 2">HHB14362 ss-1</strain>
    </source>
</reference>
<proteinExistence type="predicted"/>
<protein>
    <submittedName>
        <fullName evidence="1">Uncharacterized protein</fullName>
    </submittedName>
</protein>